<feature type="region of interest" description="Disordered" evidence="1">
    <location>
        <begin position="40"/>
        <end position="62"/>
    </location>
</feature>
<dbReference type="Proteomes" id="UP000218366">
    <property type="component" value="Unassembled WGS sequence"/>
</dbReference>
<evidence type="ECO:0000313" key="3">
    <source>
        <dbReference type="EMBL" id="PCD04007.1"/>
    </source>
</evidence>
<gene>
    <name evidence="3" type="ORF">COC42_06750</name>
</gene>
<keyword evidence="4" id="KW-1185">Reference proteome</keyword>
<dbReference type="InterPro" id="IPR025983">
    <property type="entry name" value="Cys_rich_CPCC"/>
</dbReference>
<feature type="domain" description="Cysteine-rich CPCC" evidence="2">
    <location>
        <begin position="2"/>
        <end position="61"/>
    </location>
</feature>
<comment type="caution">
    <text evidence="3">The sequence shown here is derived from an EMBL/GenBank/DDBJ whole genome shotgun (WGS) entry which is preliminary data.</text>
</comment>
<dbReference type="OrthoDB" id="1456570at2"/>
<sequence length="62" mass="6956">MFEICPVRFWEDDWQDNHDAEVVRGGPNRTLSLAVARQNHLTTGASDPVDLPHVRGPTSDEV</sequence>
<protein>
    <recommendedName>
        <fullName evidence="2">Cysteine-rich CPCC domain-containing protein</fullName>
    </recommendedName>
</protein>
<dbReference type="Pfam" id="PF14206">
    <property type="entry name" value="Cys_rich_CPCC"/>
    <property type="match status" value="1"/>
</dbReference>
<dbReference type="AlphaFoldDB" id="A0A2A4B7F0"/>
<accession>A0A2A4B7F0</accession>
<name>A0A2A4B7F0_9SPHN</name>
<proteinExistence type="predicted"/>
<dbReference type="EMBL" id="NWMW01000001">
    <property type="protein sequence ID" value="PCD04007.1"/>
    <property type="molecule type" value="Genomic_DNA"/>
</dbReference>
<evidence type="ECO:0000256" key="1">
    <source>
        <dbReference type="SAM" id="MobiDB-lite"/>
    </source>
</evidence>
<organism evidence="3 4">
    <name type="scientific">Sphingomonas spermidinifaciens</name>
    <dbReference type="NCBI Taxonomy" id="1141889"/>
    <lineage>
        <taxon>Bacteria</taxon>
        <taxon>Pseudomonadati</taxon>
        <taxon>Pseudomonadota</taxon>
        <taxon>Alphaproteobacteria</taxon>
        <taxon>Sphingomonadales</taxon>
        <taxon>Sphingomonadaceae</taxon>
        <taxon>Sphingomonas</taxon>
    </lineage>
</organism>
<reference evidence="3 4" key="1">
    <citation type="submission" date="2017-09" db="EMBL/GenBank/DDBJ databases">
        <title>Sphingomonas spermidinifaciens 9NM-10, whole genome shotgun sequence.</title>
        <authorList>
            <person name="Feng G."/>
            <person name="Zhu H."/>
        </authorList>
    </citation>
    <scope>NUCLEOTIDE SEQUENCE [LARGE SCALE GENOMIC DNA]</scope>
    <source>
        <strain evidence="3 4">9NM-10</strain>
    </source>
</reference>
<evidence type="ECO:0000259" key="2">
    <source>
        <dbReference type="Pfam" id="PF14206"/>
    </source>
</evidence>
<evidence type="ECO:0000313" key="4">
    <source>
        <dbReference type="Proteomes" id="UP000218366"/>
    </source>
</evidence>